<evidence type="ECO:0000313" key="2">
    <source>
        <dbReference type="EMBL" id="CAA6801138.1"/>
    </source>
</evidence>
<dbReference type="EMBL" id="CACVAV010000019">
    <property type="protein sequence ID" value="CAA6801138.1"/>
    <property type="molecule type" value="Genomic_DNA"/>
</dbReference>
<dbReference type="AlphaFoldDB" id="A0A6S6SE76"/>
<sequence>QKTFKESKETLNLLKDMQRAWIKMRDAQCELQMRNTGGNAALAGVMCEVILTQKRSDDLEKMNDGDFASF</sequence>
<organism evidence="2">
    <name type="scientific">uncultured Thiotrichaceae bacterium</name>
    <dbReference type="NCBI Taxonomy" id="298394"/>
    <lineage>
        <taxon>Bacteria</taxon>
        <taxon>Pseudomonadati</taxon>
        <taxon>Pseudomonadota</taxon>
        <taxon>Gammaproteobacteria</taxon>
        <taxon>Thiotrichales</taxon>
        <taxon>Thiotrichaceae</taxon>
        <taxon>environmental samples</taxon>
    </lineage>
</organism>
<dbReference type="InterPro" id="IPR009739">
    <property type="entry name" value="LprI-like_N"/>
</dbReference>
<feature type="non-terminal residue" evidence="2">
    <location>
        <position position="1"/>
    </location>
</feature>
<dbReference type="Pfam" id="PF07007">
    <property type="entry name" value="LprI"/>
    <property type="match status" value="1"/>
</dbReference>
<name>A0A6S6SE76_9GAMM</name>
<accession>A0A6S6SE76</accession>
<evidence type="ECO:0000259" key="1">
    <source>
        <dbReference type="Pfam" id="PF07007"/>
    </source>
</evidence>
<reference evidence="2" key="1">
    <citation type="submission" date="2020-01" db="EMBL/GenBank/DDBJ databases">
        <authorList>
            <person name="Meier V. D."/>
            <person name="Meier V D."/>
        </authorList>
    </citation>
    <scope>NUCLEOTIDE SEQUENCE</scope>
    <source>
        <strain evidence="2">HLG_WM_MAG_08</strain>
    </source>
</reference>
<gene>
    <name evidence="2" type="ORF">HELGO_WM69288</name>
</gene>
<protein>
    <recommendedName>
        <fullName evidence="1">Lysozyme inhibitor LprI-like N-terminal domain-containing protein</fullName>
    </recommendedName>
</protein>
<feature type="domain" description="Lysozyme inhibitor LprI-like N-terminal" evidence="1">
    <location>
        <begin position="5"/>
        <end position="59"/>
    </location>
</feature>
<proteinExistence type="predicted"/>
<dbReference type="Gene3D" id="1.20.1270.180">
    <property type="match status" value="1"/>
</dbReference>